<dbReference type="Gene3D" id="2.40.110.10">
    <property type="entry name" value="Butyryl-CoA Dehydrogenase, subunit A, domain 2"/>
    <property type="match status" value="1"/>
</dbReference>
<dbReference type="Pfam" id="PF00441">
    <property type="entry name" value="Acyl-CoA_dh_1"/>
    <property type="match status" value="1"/>
</dbReference>
<evidence type="ECO:0000256" key="6">
    <source>
        <dbReference type="RuleBase" id="RU362125"/>
    </source>
</evidence>
<dbReference type="InterPro" id="IPR046373">
    <property type="entry name" value="Acyl-CoA_Oxase/DH_mid-dom_sf"/>
</dbReference>
<dbReference type="PANTHER" id="PTHR43884">
    <property type="entry name" value="ACYL-COA DEHYDROGENASE"/>
    <property type="match status" value="1"/>
</dbReference>
<evidence type="ECO:0000259" key="8">
    <source>
        <dbReference type="Pfam" id="PF02770"/>
    </source>
</evidence>
<proteinExistence type="inferred from homology"/>
<dbReference type="STRING" id="504805.SAMN05421505_11117"/>
<feature type="domain" description="Acyl-CoA oxidase/dehydrogenase middle" evidence="8">
    <location>
        <begin position="117"/>
        <end position="210"/>
    </location>
</feature>
<evidence type="ECO:0000259" key="7">
    <source>
        <dbReference type="Pfam" id="PF00441"/>
    </source>
</evidence>
<dbReference type="InterPro" id="IPR006091">
    <property type="entry name" value="Acyl-CoA_Oxase/DH_mid-dom"/>
</dbReference>
<dbReference type="InterPro" id="IPR013786">
    <property type="entry name" value="AcylCoA_DH/ox_N"/>
</dbReference>
<gene>
    <name evidence="10" type="ORF">SAMN05421505_11117</name>
</gene>
<evidence type="ECO:0000256" key="2">
    <source>
        <dbReference type="ARBA" id="ARBA00009347"/>
    </source>
</evidence>
<evidence type="ECO:0000256" key="3">
    <source>
        <dbReference type="ARBA" id="ARBA00022630"/>
    </source>
</evidence>
<dbReference type="PANTHER" id="PTHR43884:SF12">
    <property type="entry name" value="ISOVALERYL-COA DEHYDROGENASE, MITOCHONDRIAL-RELATED"/>
    <property type="match status" value="1"/>
</dbReference>
<dbReference type="RefSeq" id="WP_093170755.1">
    <property type="nucleotide sequence ID" value="NZ_FNCN01000011.1"/>
</dbReference>
<evidence type="ECO:0000256" key="1">
    <source>
        <dbReference type="ARBA" id="ARBA00001974"/>
    </source>
</evidence>
<keyword evidence="4 6" id="KW-0274">FAD</keyword>
<dbReference type="Gene3D" id="1.10.540.10">
    <property type="entry name" value="Acyl-CoA dehydrogenase/oxidase, N-terminal domain"/>
    <property type="match status" value="1"/>
</dbReference>
<feature type="domain" description="Acyl-CoA dehydrogenase/oxidase N-terminal" evidence="9">
    <location>
        <begin position="11"/>
        <end position="112"/>
    </location>
</feature>
<dbReference type="SUPFAM" id="SSF47203">
    <property type="entry name" value="Acyl-CoA dehydrogenase C-terminal domain-like"/>
    <property type="match status" value="1"/>
</dbReference>
<evidence type="ECO:0000256" key="4">
    <source>
        <dbReference type="ARBA" id="ARBA00022827"/>
    </source>
</evidence>
<organism evidence="10 11">
    <name type="scientific">Sinosporangium album</name>
    <dbReference type="NCBI Taxonomy" id="504805"/>
    <lineage>
        <taxon>Bacteria</taxon>
        <taxon>Bacillati</taxon>
        <taxon>Actinomycetota</taxon>
        <taxon>Actinomycetes</taxon>
        <taxon>Streptosporangiales</taxon>
        <taxon>Streptosporangiaceae</taxon>
        <taxon>Sinosporangium</taxon>
    </lineage>
</organism>
<dbReference type="GO" id="GO:0050660">
    <property type="term" value="F:flavin adenine dinucleotide binding"/>
    <property type="evidence" value="ECO:0007669"/>
    <property type="project" value="InterPro"/>
</dbReference>
<sequence length="384" mass="39784">MDFEPTPEQRKRIAEMRERASERFAVPAAGRASWTAAAELGVTGLCLPPEHGGGGLGALDTALCLEAFGYGCASAGHAFAFAAHLLACGVTIRDHAQPEARDGLLTGLASAELIAANAMTEDGAGSDVSRPAATAVRDGDHYVLDGVKSFVSNAPQADIFVTYATTDPAAGYLGVTAFAVPRDTPGLTVGEPMAKMGLDGCQAARVEFAGCRVPAGLRLGQEGRGGAIFRESMAWERACLPALYLGRMDRQLRLCVEHARERRQFGRPIGDFQAVSHRLAEMAQRLEAARLLLYRACAKLDGGTGIGTGTGDQAAAVAMAIAMSKTAVSEAAVANGLAAVQIFGGSGYLTVTGIEAGVRDAVGSTIFSGTTEIQKEIVARGLGL</sequence>
<evidence type="ECO:0000256" key="5">
    <source>
        <dbReference type="ARBA" id="ARBA00023002"/>
    </source>
</evidence>
<name>A0A1G7ZEB3_9ACTN</name>
<dbReference type="Gene3D" id="1.20.140.10">
    <property type="entry name" value="Butyryl-CoA Dehydrogenase, subunit A, domain 3"/>
    <property type="match status" value="1"/>
</dbReference>
<keyword evidence="3 6" id="KW-0285">Flavoprotein</keyword>
<keyword evidence="5 6" id="KW-0560">Oxidoreductase</keyword>
<dbReference type="OrthoDB" id="5241155at2"/>
<accession>A0A1G7ZEB3</accession>
<dbReference type="InterPro" id="IPR036250">
    <property type="entry name" value="AcylCo_DH-like_C"/>
</dbReference>
<dbReference type="Pfam" id="PF02771">
    <property type="entry name" value="Acyl-CoA_dh_N"/>
    <property type="match status" value="1"/>
</dbReference>
<protein>
    <submittedName>
        <fullName evidence="10">Clorobiocin biosynthesis protein CloN3</fullName>
    </submittedName>
</protein>
<dbReference type="EMBL" id="FNCN01000011">
    <property type="protein sequence ID" value="SDH06876.1"/>
    <property type="molecule type" value="Genomic_DNA"/>
</dbReference>
<dbReference type="Proteomes" id="UP000198923">
    <property type="component" value="Unassembled WGS sequence"/>
</dbReference>
<dbReference type="Pfam" id="PF02770">
    <property type="entry name" value="Acyl-CoA_dh_M"/>
    <property type="match status" value="1"/>
</dbReference>
<dbReference type="AlphaFoldDB" id="A0A1G7ZEB3"/>
<dbReference type="CDD" id="cd00567">
    <property type="entry name" value="ACAD"/>
    <property type="match status" value="1"/>
</dbReference>
<dbReference type="SUPFAM" id="SSF56645">
    <property type="entry name" value="Acyl-CoA dehydrogenase NM domain-like"/>
    <property type="match status" value="1"/>
</dbReference>
<evidence type="ECO:0000313" key="11">
    <source>
        <dbReference type="Proteomes" id="UP000198923"/>
    </source>
</evidence>
<evidence type="ECO:0000259" key="9">
    <source>
        <dbReference type="Pfam" id="PF02771"/>
    </source>
</evidence>
<keyword evidence="11" id="KW-1185">Reference proteome</keyword>
<comment type="similarity">
    <text evidence="2 6">Belongs to the acyl-CoA dehydrogenase family.</text>
</comment>
<dbReference type="InterPro" id="IPR009100">
    <property type="entry name" value="AcylCoA_DH/oxidase_NM_dom_sf"/>
</dbReference>
<dbReference type="InterPro" id="IPR037069">
    <property type="entry name" value="AcylCoA_DH/ox_N_sf"/>
</dbReference>
<feature type="domain" description="Acyl-CoA dehydrogenase/oxidase C-terminal" evidence="7">
    <location>
        <begin position="223"/>
        <end position="382"/>
    </location>
</feature>
<dbReference type="GO" id="GO:0003995">
    <property type="term" value="F:acyl-CoA dehydrogenase activity"/>
    <property type="evidence" value="ECO:0007669"/>
    <property type="project" value="TreeGrafter"/>
</dbReference>
<evidence type="ECO:0000313" key="10">
    <source>
        <dbReference type="EMBL" id="SDH06876.1"/>
    </source>
</evidence>
<reference evidence="10 11" key="1">
    <citation type="submission" date="2016-10" db="EMBL/GenBank/DDBJ databases">
        <authorList>
            <person name="de Groot N.N."/>
        </authorList>
    </citation>
    <scope>NUCLEOTIDE SEQUENCE [LARGE SCALE GENOMIC DNA]</scope>
    <source>
        <strain evidence="10 11">CPCC 201354</strain>
    </source>
</reference>
<comment type="cofactor">
    <cofactor evidence="1 6">
        <name>FAD</name>
        <dbReference type="ChEBI" id="CHEBI:57692"/>
    </cofactor>
</comment>
<dbReference type="FunFam" id="2.40.110.10:FF:000002">
    <property type="entry name" value="Acyl-CoA dehydrogenase fadE12"/>
    <property type="match status" value="1"/>
</dbReference>
<dbReference type="InterPro" id="IPR009075">
    <property type="entry name" value="AcylCo_DH/oxidase_C"/>
</dbReference>